<reference evidence="1" key="1">
    <citation type="submission" date="2022-05" db="EMBL/GenBank/DDBJ databases">
        <authorList>
            <person name="Pankratov T."/>
        </authorList>
    </citation>
    <scope>NUCLEOTIDE SEQUENCE</scope>
    <source>
        <strain evidence="1">BP6-180914</strain>
    </source>
</reference>
<dbReference type="InterPro" id="IPR032466">
    <property type="entry name" value="Metal_Hydrolase"/>
</dbReference>
<dbReference type="RefSeq" id="WP_282589266.1">
    <property type="nucleotide sequence ID" value="NZ_JAMOIM010000072.1"/>
</dbReference>
<dbReference type="SUPFAM" id="SSF51556">
    <property type="entry name" value="Metallo-dependent hydrolases"/>
    <property type="match status" value="1"/>
</dbReference>
<evidence type="ECO:0000313" key="1">
    <source>
        <dbReference type="EMBL" id="MCW6512891.1"/>
    </source>
</evidence>
<accession>A0AA41Z292</accession>
<dbReference type="EMBL" id="JAMOIM010000072">
    <property type="protein sequence ID" value="MCW6512891.1"/>
    <property type="molecule type" value="Genomic_DNA"/>
</dbReference>
<name>A0AA41Z292_9HYPH</name>
<dbReference type="Gene3D" id="3.20.20.140">
    <property type="entry name" value="Metal-dependent hydrolases"/>
    <property type="match status" value="1"/>
</dbReference>
<dbReference type="AlphaFoldDB" id="A0AA41Z292"/>
<dbReference type="Proteomes" id="UP001165667">
    <property type="component" value="Unassembled WGS sequence"/>
</dbReference>
<evidence type="ECO:0000313" key="2">
    <source>
        <dbReference type="Proteomes" id="UP001165667"/>
    </source>
</evidence>
<comment type="caution">
    <text evidence="1">The sequence shown here is derived from an EMBL/GenBank/DDBJ whole genome shotgun (WGS) entry which is preliminary data.</text>
</comment>
<keyword evidence="2" id="KW-1185">Reference proteome</keyword>
<sequence>MLVGDDLEVLATLARTAHLPVIRLLLTASVDRDTAGFAAWFTTFAASAPVFGLLRACKLYGREPNFRRNLDAVWRAGWRAVVFTQDRALMAEVADAGGDVLFRHASSPQDVAAMRAGRHRAYVATSPHYLLPVEPTRRALSVRPPLPEDDAVDRFARQSLADIDVIATDHVAEGATTGPGLSSQQHFLPALMKLAKAHDLDLATLLAKATTTPADFFGVHSEPEAVAIVAPRPAGLPSQGTTDRDPFAGTPFDTVVVAVVTGDLVARTPAFHNIIKE</sequence>
<gene>
    <name evidence="1" type="ORF">M8523_33985</name>
</gene>
<proteinExistence type="predicted"/>
<organism evidence="1 2">
    <name type="scientific">Lichenifustis flavocetrariae</name>
    <dbReference type="NCBI Taxonomy" id="2949735"/>
    <lineage>
        <taxon>Bacteria</taxon>
        <taxon>Pseudomonadati</taxon>
        <taxon>Pseudomonadota</taxon>
        <taxon>Alphaproteobacteria</taxon>
        <taxon>Hyphomicrobiales</taxon>
        <taxon>Lichenihabitantaceae</taxon>
        <taxon>Lichenifustis</taxon>
    </lineage>
</organism>
<protein>
    <submittedName>
        <fullName evidence="1">Uncharacterized protein</fullName>
    </submittedName>
</protein>